<accession>A0A076YSR4</accession>
<gene>
    <name evidence="1" type="ORF">P108_0087</name>
</gene>
<dbReference type="OrthoDB" id="34791at10239"/>
<protein>
    <submittedName>
        <fullName evidence="1">Uncharacterized protein</fullName>
    </submittedName>
</protein>
<sequence length="89" mass="10311">MNSRQKKILTLTINNFLMLALDTVALIRYKKGKIKQENYNTGQITRTIVTTANSLGILYLEEQERKEVKDIKIGTFETGDLKRFMNTNK</sequence>
<dbReference type="KEGG" id="vg:22110133"/>
<reference evidence="1 2" key="1">
    <citation type="submission" date="2014-07" db="EMBL/GenBank/DDBJ databases">
        <authorList>
            <person name="Yuan W."/>
            <person name="Rao X."/>
        </authorList>
    </citation>
    <scope>NUCLEOTIDE SEQUENCE [LARGE SCALE GENOMIC DNA]</scope>
</reference>
<evidence type="ECO:0000313" key="1">
    <source>
        <dbReference type="EMBL" id="AIK69534.1"/>
    </source>
</evidence>
<name>A0A076YSR4_9CAUD</name>
<dbReference type="EMBL" id="KM216423">
    <property type="protein sequence ID" value="AIK69534.1"/>
    <property type="molecule type" value="Genomic_DNA"/>
</dbReference>
<dbReference type="RefSeq" id="YP_009099424.1">
    <property type="nucleotide sequence ID" value="NC_025426.1"/>
</dbReference>
<evidence type="ECO:0000313" key="2">
    <source>
        <dbReference type="Proteomes" id="UP000202284"/>
    </source>
</evidence>
<dbReference type="Proteomes" id="UP000202284">
    <property type="component" value="Segment"/>
</dbReference>
<dbReference type="GeneID" id="22110133"/>
<proteinExistence type="predicted"/>
<organism evidence="1 2">
    <name type="scientific">Staphylococcus phage P108</name>
    <dbReference type="NCBI Taxonomy" id="1526408"/>
    <lineage>
        <taxon>Viruses</taxon>
        <taxon>Duplodnaviria</taxon>
        <taxon>Heunggongvirae</taxon>
        <taxon>Uroviricota</taxon>
        <taxon>Caudoviricetes</taxon>
        <taxon>Herelleviridae</taxon>
        <taxon>Twortvirinae</taxon>
        <taxon>Kayvirus</taxon>
        <taxon>Kayvirus P108</taxon>
    </lineage>
</organism>
<keyword evidence="2" id="KW-1185">Reference proteome</keyword>